<evidence type="ECO:0000313" key="3">
    <source>
        <dbReference type="EMBL" id="MFB9064140.1"/>
    </source>
</evidence>
<accession>A0ABV5FKS2</accession>
<comment type="caution">
    <text evidence="3">The sequence shown here is derived from an EMBL/GenBank/DDBJ whole genome shotgun (WGS) entry which is preliminary data.</text>
</comment>
<dbReference type="Proteomes" id="UP001589589">
    <property type="component" value="Unassembled WGS sequence"/>
</dbReference>
<feature type="chain" id="PRO_5045729634" evidence="1">
    <location>
        <begin position="19"/>
        <end position="1548"/>
    </location>
</feature>
<evidence type="ECO:0000256" key="1">
    <source>
        <dbReference type="SAM" id="SignalP"/>
    </source>
</evidence>
<dbReference type="RefSeq" id="WP_290267390.1">
    <property type="nucleotide sequence ID" value="NZ_JAUFQQ010000005.1"/>
</dbReference>
<gene>
    <name evidence="3" type="ORF">ACFFUQ_08905</name>
</gene>
<dbReference type="EMBL" id="JBHMEX010000028">
    <property type="protein sequence ID" value="MFB9064140.1"/>
    <property type="molecule type" value="Genomic_DNA"/>
</dbReference>
<dbReference type="Pfam" id="PF21722">
    <property type="entry name" value="Gly_rich_2"/>
    <property type="match status" value="1"/>
</dbReference>
<keyword evidence="4" id="KW-1185">Reference proteome</keyword>
<feature type="signal peptide" evidence="1">
    <location>
        <begin position="1"/>
        <end position="18"/>
    </location>
</feature>
<name>A0ABV5FKS2_9FLAO</name>
<reference evidence="3 4" key="1">
    <citation type="submission" date="2024-09" db="EMBL/GenBank/DDBJ databases">
        <authorList>
            <person name="Sun Q."/>
            <person name="Mori K."/>
        </authorList>
    </citation>
    <scope>NUCLEOTIDE SEQUENCE [LARGE SCALE GENOMIC DNA]</scope>
    <source>
        <strain evidence="3 4">CECT 7908</strain>
    </source>
</reference>
<proteinExistence type="predicted"/>
<evidence type="ECO:0000259" key="2">
    <source>
        <dbReference type="Pfam" id="PF21722"/>
    </source>
</evidence>
<evidence type="ECO:0000313" key="4">
    <source>
        <dbReference type="Proteomes" id="UP001589589"/>
    </source>
</evidence>
<dbReference type="NCBIfam" id="NF033708">
    <property type="entry name" value="T9SS_Cterm_ChiA"/>
    <property type="match status" value="1"/>
</dbReference>
<feature type="domain" description="Glycine-rich" evidence="2">
    <location>
        <begin position="27"/>
        <end position="223"/>
    </location>
</feature>
<keyword evidence="1" id="KW-0732">Signal</keyword>
<organism evidence="3 4">
    <name type="scientific">Flavobacterium branchiarum</name>
    <dbReference type="NCBI Taxonomy" id="1114870"/>
    <lineage>
        <taxon>Bacteria</taxon>
        <taxon>Pseudomonadati</taxon>
        <taxon>Bacteroidota</taxon>
        <taxon>Flavobacteriia</taxon>
        <taxon>Flavobacteriales</taxon>
        <taxon>Flavobacteriaceae</taxon>
        <taxon>Flavobacterium</taxon>
    </lineage>
</organism>
<protein>
    <submittedName>
        <fullName evidence="3">T9SS sorting signal type C domain-containing protein</fullName>
    </submittedName>
</protein>
<sequence length="1548" mass="157524">MRLKLSFFFIFTCIYSWSQTTNTFSTSGSFTVPAGLTLLTAECWGAGGSGSGTSTSTSAGGGGGGGYSVASISVTPNSSISYVVGTGTLGANGIGVSGTASSFSTVSANGGAGGGNSGAGGLGGVGTTFSGGKGSNGSLVLGLIFSGGGGGSAGTAIKGNDGNNGSGGLAVAGGGGGGNGATLAGAGSTGIVPGGGGGGGLVLLGIGTNKGGNGANGEIKITYTCPSYSFTGISASNICTSVGSTSTITLNSSAASLPVGNYVVTYNTNNPNATGLTANMVVNGAGMGTFTATGLVTAGSSTITITKITSGTCSSTIISNNTVVVTVSLPSVGGTVSGGTTICSGSPSGLLTLGGHTGSVVKWQYAISPFSSWIDIANTTNATYTSGGLTATTEFRAIVQSGTCVTATSAVTTVTVNPLPTISASSSATNVCFSASTQNTSLSYSAIGEIPTTYSIVWNASPSNSFVAINNVVLPASPIPIAVPANTSGGTYTGTLTVKNANGCISSGTPFTVTVNPLPTITASASTANVCLSASSQNTSLSYSATTGTPTTYSIVWNASPTNSFVAVTNASLPASPITIAVPANTAVGTYTGTLTVTNANGCISSGTPFTVTVNPLPTITASASTANVCFSAGAQNTSLAYSATTGVPTTYSIVWNASPTNSFVAVTNASLPASPITIAVPANTAVGTYTGTLRVTNANGCISSGTPFTVTVNPLPTITASASTANVCFSASVQNTSLSYSATTGIPTTYSIVWNASPSNSFVAVTNASLPASPITIAVPANTAVGTYTGTLRVTNANGCISSGTPFTVTINALPTITTAGVVGQVCSSSSLQNTTIAYTATGGTPTGYSIDWDATANANFLADQLNTSFSFLPTGGNINTIVIPANTVAGTYSGIMTITNGICTNVQAVSVTINSTMPPVIGLVTSLTCDVSYGSVALSGLPSGNWSIVTNPVTVTTTGSGANTVITNLAPNTYTFRVSNSVTGCTSVASATATVGGIVTNYWDGSEWTSNTPTINQNIVFGGNYNSQAGSGGDLNGCTCQVNSGVKVVFNSGATLSIVKAVNVSTAVGTSLTFMNNASLFQKNNVSNSGNVIYKRTSTAMNALDYSYWSSPVSGQKFNLLSPNSDPQKLYSYNSGWISEAPTNTMKIGKGYIIRVPRVGTWPNGEVVTYPYSQPVSFVGTPNNGNITGETITVLDDSYLIGNPYPSAIDAKAFLTANKLILEGTLYFWTHNTPIAYDGAFEKIYTANDYAVYNFTGGTATSAALNPGINNAVPLGLIASGQSFFAYSIASSGTIVFNNDMRVVGNNAQFFRSSKETKETVTKEARLWLNLKNTNGFFKQVLIGYIDGATNEFESKFDGTKFDVEQMADLYSIVSDRKLTIQGRALPFDVNDKVVLGYSSEINDNYTIAIDRSDGLLANQDVYLEDKTLGTIHNLTQTGYTFSTAIGTFDDRFTLFYSNKTLGTAELDTSKKSISVVVENQEIKVNGFDQKIDEVFIYDMSGRLIYKKEKIENSKLIIENLKSSNQILLVKVILDDNRTETKKVIF</sequence>
<dbReference type="InterPro" id="IPR049304">
    <property type="entry name" value="Gly_rich_dom"/>
</dbReference>